<gene>
    <name evidence="2" type="ORF">SSOG_01373</name>
</gene>
<evidence type="ECO:0000256" key="1">
    <source>
        <dbReference type="SAM" id="MobiDB-lite"/>
    </source>
</evidence>
<proteinExistence type="predicted"/>
<reference evidence="2 3" key="1">
    <citation type="submission" date="2009-02" db="EMBL/GenBank/DDBJ databases">
        <title>Annotation of Streptomyces hygroscopicus strain ATCC 53653.</title>
        <authorList>
            <consortium name="The Broad Institute Genome Sequencing Platform"/>
            <consortium name="Broad Institute Microbial Sequencing Center"/>
            <person name="Fischbach M."/>
            <person name="Godfrey P."/>
            <person name="Ward D."/>
            <person name="Young S."/>
            <person name="Zeng Q."/>
            <person name="Koehrsen M."/>
            <person name="Alvarado L."/>
            <person name="Berlin A.M."/>
            <person name="Bochicchio J."/>
            <person name="Borenstein D."/>
            <person name="Chapman S.B."/>
            <person name="Chen Z."/>
            <person name="Engels R."/>
            <person name="Freedman E."/>
            <person name="Gellesch M."/>
            <person name="Goldberg J."/>
            <person name="Griggs A."/>
            <person name="Gujja S."/>
            <person name="Heilman E.R."/>
            <person name="Heiman D.I."/>
            <person name="Hepburn T.A."/>
            <person name="Howarth C."/>
            <person name="Jen D."/>
            <person name="Larson L."/>
            <person name="Lewis B."/>
            <person name="Mehta T."/>
            <person name="Park D."/>
            <person name="Pearson M."/>
            <person name="Richards J."/>
            <person name="Roberts A."/>
            <person name="Saif S."/>
            <person name="Shea T.D."/>
            <person name="Shenoy N."/>
            <person name="Sisk P."/>
            <person name="Stolte C."/>
            <person name="Sykes S.N."/>
            <person name="Thomson T."/>
            <person name="Walk T."/>
            <person name="White J."/>
            <person name="Yandava C."/>
            <person name="Straight P."/>
            <person name="Clardy J."/>
            <person name="Hung D."/>
            <person name="Kolter R."/>
            <person name="Mekalanos J."/>
            <person name="Walker S."/>
            <person name="Walsh C.T."/>
            <person name="Wieland-Brown L.C."/>
            <person name="Haas B."/>
            <person name="Nusbaum C."/>
            <person name="Birren B."/>
        </authorList>
    </citation>
    <scope>NUCLEOTIDE SEQUENCE [LARGE SCALE GENOMIC DNA]</scope>
    <source>
        <strain evidence="2 3">ATCC 53653</strain>
    </source>
</reference>
<keyword evidence="3" id="KW-1185">Reference proteome</keyword>
<dbReference type="RefSeq" id="WP_009713483.1">
    <property type="nucleotide sequence ID" value="NZ_GG657754.1"/>
</dbReference>
<name>D9WMV1_9ACTN</name>
<organism evidence="2 3">
    <name type="scientific">Streptomyces himastatinicus ATCC 53653</name>
    <dbReference type="NCBI Taxonomy" id="457427"/>
    <lineage>
        <taxon>Bacteria</taxon>
        <taxon>Bacillati</taxon>
        <taxon>Actinomycetota</taxon>
        <taxon>Actinomycetes</taxon>
        <taxon>Kitasatosporales</taxon>
        <taxon>Streptomycetaceae</taxon>
        <taxon>Streptomyces</taxon>
        <taxon>Streptomyces violaceusniger group</taxon>
    </lineage>
</organism>
<evidence type="ECO:0000313" key="2">
    <source>
        <dbReference type="EMBL" id="EFL21661.1"/>
    </source>
</evidence>
<feature type="region of interest" description="Disordered" evidence="1">
    <location>
        <begin position="332"/>
        <end position="358"/>
    </location>
</feature>
<dbReference type="HOGENOM" id="CLU_042794_0_0_11"/>
<dbReference type="AlphaFoldDB" id="D9WMV1"/>
<evidence type="ECO:0000313" key="3">
    <source>
        <dbReference type="Proteomes" id="UP000003963"/>
    </source>
</evidence>
<dbReference type="STRING" id="457427.SSOG_01373"/>
<protein>
    <submittedName>
        <fullName evidence="2">PE-PGRS family protein</fullName>
    </submittedName>
</protein>
<dbReference type="EMBL" id="GG657754">
    <property type="protein sequence ID" value="EFL21661.1"/>
    <property type="molecule type" value="Genomic_DNA"/>
</dbReference>
<sequence length="358" mass="40472">MADSRRQFDWDQGVDRHSVLADPVVTVRTLSRFDYRRNHSRIDNALVFTTGKGGFDVWLPPRRPSRSECATKRYTAVYEVDMGVHRCTATLLLPSDNDAFDFTTTLETTWQVNRPDRFVASGERDVPALLTRRLEELMRPVSCGFSIDHSAAAEGAVRRVLTKAGALADDIGLRVTWTVQMRRDDDAIAHQRELRRIRYADEELGDSHDLAMREDRLQAERHTAQARHGHELAMLQGHQEAELRELEAKKIQYYQYYLQHGGVATWALHLARHPEDSRLVMDNLRADQLALIKSQTEVALQVLKGENMEEYQRAGLNKQAVQIIEELLTHSLPGASPAPPMPGSLSWGGQAESAADEA</sequence>
<dbReference type="OrthoDB" id="4332350at2"/>
<dbReference type="Proteomes" id="UP000003963">
    <property type="component" value="Unassembled WGS sequence"/>
</dbReference>
<accession>D9WMV1</accession>